<evidence type="ECO:0000313" key="6">
    <source>
        <dbReference type="EMBL" id="CAK5283750.1"/>
    </source>
</evidence>
<comment type="caution">
    <text evidence="5">The sequence shown here is derived from an EMBL/GenBank/DDBJ whole genome shotgun (WGS) entry which is preliminary data.</text>
</comment>
<dbReference type="AlphaFoldDB" id="A0AAD2HYT5"/>
<dbReference type="EMBL" id="CAVNYO010000473">
    <property type="protein sequence ID" value="CAK5283750.1"/>
    <property type="molecule type" value="Genomic_DNA"/>
</dbReference>
<feature type="compositionally biased region" description="Basic residues" evidence="2">
    <location>
        <begin position="309"/>
        <end position="319"/>
    </location>
</feature>
<keyword evidence="3" id="KW-0472">Membrane</keyword>
<reference evidence="5" key="1">
    <citation type="submission" date="2023-11" db="EMBL/GenBank/DDBJ databases">
        <authorList>
            <person name="De Vega J J."/>
            <person name="De Vega J J."/>
        </authorList>
    </citation>
    <scope>NUCLEOTIDE SEQUENCE</scope>
</reference>
<name>A0AAD2HYT5_9AGAR</name>
<sequence>MCVVTISGRHDSIFRVVLRSCLTGPSLVIPQTACSEMRFVSFLHFFVVPLVLFRSVWSQTTFHSIPGNGLNGFFLSPPSTTDISTTTILATVTIAPSTTPMPCTALQTPSPSSSYATLSSQSTSLAETIREFQTTPRQRRLELILGLAFGISSFGVFWAVVFLRLRAPELLRRNSTFVIDPELGAPDNKFDHLKITSGLPNSAAEHTNMDALVLYRLQVAQLQIQNRTLKREHELLKQTLQTGAESLRAELAGASGLMTFSKGVGYPLRSTDAKRDALSLANLDADTEDQDAPPEYKARQSIPAAPSLKKSKSHLSRGH</sequence>
<evidence type="ECO:0000256" key="2">
    <source>
        <dbReference type="SAM" id="MobiDB-lite"/>
    </source>
</evidence>
<keyword evidence="3" id="KW-0812">Transmembrane</keyword>
<dbReference type="EMBL" id="CAVNYO010000471">
    <property type="protein sequence ID" value="CAK5283669.1"/>
    <property type="molecule type" value="Genomic_DNA"/>
</dbReference>
<feature type="transmembrane region" description="Helical" evidence="3">
    <location>
        <begin position="143"/>
        <end position="163"/>
    </location>
</feature>
<protein>
    <submittedName>
        <fullName evidence="5">Uncharacterized protein</fullName>
    </submittedName>
</protein>
<evidence type="ECO:0000256" key="1">
    <source>
        <dbReference type="SAM" id="Coils"/>
    </source>
</evidence>
<feature type="coiled-coil region" evidence="1">
    <location>
        <begin position="212"/>
        <end position="239"/>
    </location>
</feature>
<feature type="region of interest" description="Disordered" evidence="2">
    <location>
        <begin position="281"/>
        <end position="319"/>
    </location>
</feature>
<keyword evidence="1" id="KW-0175">Coiled coil</keyword>
<evidence type="ECO:0000313" key="5">
    <source>
        <dbReference type="EMBL" id="CAK5283669.1"/>
    </source>
</evidence>
<keyword evidence="3" id="KW-1133">Transmembrane helix</keyword>
<evidence type="ECO:0000256" key="3">
    <source>
        <dbReference type="SAM" id="Phobius"/>
    </source>
</evidence>
<proteinExistence type="predicted"/>
<dbReference type="Proteomes" id="UP001295794">
    <property type="component" value="Unassembled WGS sequence"/>
</dbReference>
<gene>
    <name evidence="4" type="ORF">MYCIT1_LOCUS20014</name>
    <name evidence="5" type="ORF">MYCIT1_LOCUS36382</name>
    <name evidence="6" type="ORF">MYCIT1_LOCUS36535</name>
</gene>
<organism evidence="5 7">
    <name type="scientific">Mycena citricolor</name>
    <dbReference type="NCBI Taxonomy" id="2018698"/>
    <lineage>
        <taxon>Eukaryota</taxon>
        <taxon>Fungi</taxon>
        <taxon>Dikarya</taxon>
        <taxon>Basidiomycota</taxon>
        <taxon>Agaricomycotina</taxon>
        <taxon>Agaricomycetes</taxon>
        <taxon>Agaricomycetidae</taxon>
        <taxon>Agaricales</taxon>
        <taxon>Marasmiineae</taxon>
        <taxon>Mycenaceae</taxon>
        <taxon>Mycena</taxon>
    </lineage>
</organism>
<evidence type="ECO:0000313" key="4">
    <source>
        <dbReference type="EMBL" id="CAK5273483.1"/>
    </source>
</evidence>
<evidence type="ECO:0000313" key="7">
    <source>
        <dbReference type="Proteomes" id="UP001295794"/>
    </source>
</evidence>
<dbReference type="EMBL" id="CAVNYO010000397">
    <property type="protein sequence ID" value="CAK5273483.1"/>
    <property type="molecule type" value="Genomic_DNA"/>
</dbReference>
<accession>A0AAD2HYT5</accession>
<keyword evidence="7" id="KW-1185">Reference proteome</keyword>